<comment type="caution">
    <text evidence="3">The sequence shown here is derived from an EMBL/GenBank/DDBJ whole genome shotgun (WGS) entry which is preliminary data.</text>
</comment>
<protein>
    <recommendedName>
        <fullName evidence="2">Retrovirus-related Pol polyprotein from transposon TNT 1-94-like beta-barrel domain-containing protein</fullName>
    </recommendedName>
</protein>
<dbReference type="EMBL" id="BQNB010018362">
    <property type="protein sequence ID" value="GJT73556.1"/>
    <property type="molecule type" value="Genomic_DNA"/>
</dbReference>
<reference evidence="3" key="1">
    <citation type="journal article" date="2022" name="Int. J. Mol. Sci.">
        <title>Draft Genome of Tanacetum Coccineum: Genomic Comparison of Closely Related Tanacetum-Family Plants.</title>
        <authorList>
            <person name="Yamashiro T."/>
            <person name="Shiraishi A."/>
            <person name="Nakayama K."/>
            <person name="Satake H."/>
        </authorList>
    </citation>
    <scope>NUCLEOTIDE SEQUENCE</scope>
</reference>
<evidence type="ECO:0000313" key="3">
    <source>
        <dbReference type="EMBL" id="GJT73556.1"/>
    </source>
</evidence>
<dbReference type="Proteomes" id="UP001151760">
    <property type="component" value="Unassembled WGS sequence"/>
</dbReference>
<feature type="domain" description="Retrovirus-related Pol polyprotein from transposon TNT 1-94-like beta-barrel" evidence="2">
    <location>
        <begin position="138"/>
        <end position="190"/>
    </location>
</feature>
<accession>A0ABQ5GED6</accession>
<evidence type="ECO:0000256" key="1">
    <source>
        <dbReference type="SAM" id="MobiDB-lite"/>
    </source>
</evidence>
<dbReference type="InterPro" id="IPR054722">
    <property type="entry name" value="PolX-like_BBD"/>
</dbReference>
<dbReference type="Pfam" id="PF22936">
    <property type="entry name" value="Pol_BBD"/>
    <property type="match status" value="1"/>
</dbReference>
<name>A0ABQ5GED6_9ASTR</name>
<feature type="compositionally biased region" description="Polar residues" evidence="1">
    <location>
        <begin position="34"/>
        <end position="56"/>
    </location>
</feature>
<evidence type="ECO:0000259" key="2">
    <source>
        <dbReference type="Pfam" id="PF22936"/>
    </source>
</evidence>
<reference evidence="3" key="2">
    <citation type="submission" date="2022-01" db="EMBL/GenBank/DDBJ databases">
        <authorList>
            <person name="Yamashiro T."/>
            <person name="Shiraishi A."/>
            <person name="Satake H."/>
            <person name="Nakayama K."/>
        </authorList>
    </citation>
    <scope>NUCLEOTIDE SEQUENCE</scope>
</reference>
<proteinExistence type="predicted"/>
<evidence type="ECO:0000313" key="4">
    <source>
        <dbReference type="Proteomes" id="UP001151760"/>
    </source>
</evidence>
<feature type="region of interest" description="Disordered" evidence="1">
    <location>
        <begin position="1"/>
        <end position="59"/>
    </location>
</feature>
<gene>
    <name evidence="3" type="ORF">Tco_1032842</name>
</gene>
<organism evidence="3 4">
    <name type="scientific">Tanacetum coccineum</name>
    <dbReference type="NCBI Taxonomy" id="301880"/>
    <lineage>
        <taxon>Eukaryota</taxon>
        <taxon>Viridiplantae</taxon>
        <taxon>Streptophyta</taxon>
        <taxon>Embryophyta</taxon>
        <taxon>Tracheophyta</taxon>
        <taxon>Spermatophyta</taxon>
        <taxon>Magnoliopsida</taxon>
        <taxon>eudicotyledons</taxon>
        <taxon>Gunneridae</taxon>
        <taxon>Pentapetalae</taxon>
        <taxon>asterids</taxon>
        <taxon>campanulids</taxon>
        <taxon>Asterales</taxon>
        <taxon>Asteraceae</taxon>
        <taxon>Asteroideae</taxon>
        <taxon>Anthemideae</taxon>
        <taxon>Anthemidinae</taxon>
        <taxon>Tanacetum</taxon>
    </lineage>
</organism>
<keyword evidence="4" id="KW-1185">Reference proteome</keyword>
<sequence length="241" mass="26725">MNKDKRVRFAEPVTSSSNIPKQADSLKTKDSNKPLLTSTGVKHTTSASRSKPSGTTKNHRIMRHQVAMRRIKTFTIVGNKFPLTRITSTKVVPTKETSNKSVATTTQGILVYSRRPKATRSGSTFSNVPSSSLNDCKLSKLFSGTVRFGNDHIAKIIGYGDYQMGNVTISRVYYVEGLGHNLFSVGQFCDSDLENDVVERRNRTIVEAARTMLFFSKALLFLWAEADIGIFVGYAPSKKAF</sequence>